<evidence type="ECO:0000313" key="3">
    <source>
        <dbReference type="Proteomes" id="UP001497457"/>
    </source>
</evidence>
<reference evidence="3" key="1">
    <citation type="submission" date="2024-06" db="EMBL/GenBank/DDBJ databases">
        <authorList>
            <person name="Ryan C."/>
        </authorList>
    </citation>
    <scope>NUCLEOTIDE SEQUENCE [LARGE SCALE GENOMIC DNA]</scope>
</reference>
<feature type="region of interest" description="Disordered" evidence="1">
    <location>
        <begin position="260"/>
        <end position="283"/>
    </location>
</feature>
<organism evidence="2 3">
    <name type="scientific">Urochloa decumbens</name>
    <dbReference type="NCBI Taxonomy" id="240449"/>
    <lineage>
        <taxon>Eukaryota</taxon>
        <taxon>Viridiplantae</taxon>
        <taxon>Streptophyta</taxon>
        <taxon>Embryophyta</taxon>
        <taxon>Tracheophyta</taxon>
        <taxon>Spermatophyta</taxon>
        <taxon>Magnoliopsida</taxon>
        <taxon>Liliopsida</taxon>
        <taxon>Poales</taxon>
        <taxon>Poaceae</taxon>
        <taxon>PACMAD clade</taxon>
        <taxon>Panicoideae</taxon>
        <taxon>Panicodae</taxon>
        <taxon>Paniceae</taxon>
        <taxon>Melinidinae</taxon>
        <taxon>Urochloa</taxon>
    </lineage>
</organism>
<feature type="region of interest" description="Disordered" evidence="1">
    <location>
        <begin position="128"/>
        <end position="163"/>
    </location>
</feature>
<feature type="compositionally biased region" description="Basic residues" evidence="1">
    <location>
        <begin position="37"/>
        <end position="48"/>
    </location>
</feature>
<gene>
    <name evidence="2" type="ORF">URODEC1_LOCUS71952</name>
</gene>
<proteinExistence type="predicted"/>
<feature type="compositionally biased region" description="Basic residues" evidence="1">
    <location>
        <begin position="215"/>
        <end position="227"/>
    </location>
</feature>
<reference evidence="2 3" key="2">
    <citation type="submission" date="2024-10" db="EMBL/GenBank/DDBJ databases">
        <authorList>
            <person name="Ryan C."/>
        </authorList>
    </citation>
    <scope>NUCLEOTIDE SEQUENCE [LARGE SCALE GENOMIC DNA]</scope>
</reference>
<sequence>MSRRLVVRDPVHQAVHRPPLIIARPVAHLRVAGRAPPGHHRPADRRRRLSGDGVRPCCRQLRLGDDRDGDVSAGAPGGDAPAADRARGVRQQPGIDALGVERVAASRQDAEKLVGVERAQAHGALGGAAGAGAGAGTLPRPAAGNVAEPDRRERADGGAAEPGAAALAGGWREAEAQHAGPAGAGDAVLAVLGVHHEEEERQKHGRDHAGDGGHVHGHGRGERRRRPRVLDGGARGMDRSWEKIRMASCVGGKIGGVRDEAERTGVEWKETWEAGGKPGFPLR</sequence>
<name>A0ABC9C6M1_9POAL</name>
<accession>A0ABC9C6M1</accession>
<evidence type="ECO:0000313" key="2">
    <source>
        <dbReference type="EMBL" id="CAL5014403.1"/>
    </source>
</evidence>
<dbReference type="AlphaFoldDB" id="A0ABC9C6M1"/>
<dbReference type="EMBL" id="OZ075139">
    <property type="protein sequence ID" value="CAL5014403.1"/>
    <property type="molecule type" value="Genomic_DNA"/>
</dbReference>
<keyword evidence="3" id="KW-1185">Reference proteome</keyword>
<feature type="compositionally biased region" description="Basic and acidic residues" evidence="1">
    <location>
        <begin position="197"/>
        <end position="214"/>
    </location>
</feature>
<evidence type="ECO:0000256" key="1">
    <source>
        <dbReference type="SAM" id="MobiDB-lite"/>
    </source>
</evidence>
<feature type="compositionally biased region" description="Basic and acidic residues" evidence="1">
    <location>
        <begin position="260"/>
        <end position="272"/>
    </location>
</feature>
<dbReference type="Proteomes" id="UP001497457">
    <property type="component" value="Chromosome 29rd"/>
</dbReference>
<feature type="region of interest" description="Disordered" evidence="1">
    <location>
        <begin position="33"/>
        <end position="87"/>
    </location>
</feature>
<protein>
    <submittedName>
        <fullName evidence="2">Uncharacterized protein</fullName>
    </submittedName>
</protein>
<feature type="region of interest" description="Disordered" evidence="1">
    <location>
        <begin position="197"/>
        <end position="234"/>
    </location>
</feature>